<dbReference type="InterPro" id="IPR001173">
    <property type="entry name" value="Glyco_trans_2-like"/>
</dbReference>
<proteinExistence type="predicted"/>
<dbReference type="EMBL" id="CAFABA010000152">
    <property type="protein sequence ID" value="CAB4835936.1"/>
    <property type="molecule type" value="Genomic_DNA"/>
</dbReference>
<dbReference type="Pfam" id="PF00535">
    <property type="entry name" value="Glycos_transf_2"/>
    <property type="match status" value="1"/>
</dbReference>
<protein>
    <submittedName>
        <fullName evidence="3">Unannotated protein</fullName>
    </submittedName>
</protein>
<dbReference type="EMBL" id="CAFBOS010000144">
    <property type="protein sequence ID" value="CAB5007962.1"/>
    <property type="molecule type" value="Genomic_DNA"/>
</dbReference>
<dbReference type="SUPFAM" id="SSF53448">
    <property type="entry name" value="Nucleotide-diphospho-sugar transferases"/>
    <property type="match status" value="1"/>
</dbReference>
<dbReference type="InterPro" id="IPR029044">
    <property type="entry name" value="Nucleotide-diphossugar_trans"/>
</dbReference>
<gene>
    <name evidence="2" type="ORF">UFOPK3139_02700</name>
    <name evidence="3" type="ORF">UFOPK3967_02077</name>
</gene>
<dbReference type="PANTHER" id="PTHR43685:SF2">
    <property type="entry name" value="GLYCOSYLTRANSFERASE 2-LIKE DOMAIN-CONTAINING PROTEIN"/>
    <property type="match status" value="1"/>
</dbReference>
<evidence type="ECO:0000313" key="3">
    <source>
        <dbReference type="EMBL" id="CAB5007962.1"/>
    </source>
</evidence>
<evidence type="ECO:0000259" key="1">
    <source>
        <dbReference type="Pfam" id="PF00535"/>
    </source>
</evidence>
<sequence length="403" mass="45916">MSALIKVLLLGHPDPGVGDAMVIVGRPPHEADDLDTLARVDDHDIARVIAEFRPHVIFTFGAADEFTELGRMSIDTRRRWVHYDSPPPPAELAETALTVFVDVATRDRFPELPLVSVFTPTYRTGERLRRPLQSLLAQTYTNWEWVVYDDSPDGETFEQLSAAASLDPRIRVFRGDGNSGIIGEVKRRLCGLARGKILVELDHDDELTDHCLSDLVEAFQTFPDAGFVYTDCAELFEDGEAASYGDSYAFGFGTYRLETYRGLNLYVTNYPSVNAKTIRHIVGVPNHVRAWRRDAYERIGGHGSEVHVCDDYELLVRTFLTTRMVHVQRLGYLQYLQRDGGNTQRLRNKEIQRLVRLFAWRYEQQIHDRFEELGVDDFIWRDGVLDWTIPNPADAPAANYVLP</sequence>
<dbReference type="AlphaFoldDB" id="A0A6J7Q022"/>
<accession>A0A6J7Q022</accession>
<dbReference type="Gene3D" id="3.90.550.10">
    <property type="entry name" value="Spore Coat Polysaccharide Biosynthesis Protein SpsA, Chain A"/>
    <property type="match status" value="1"/>
</dbReference>
<dbReference type="InterPro" id="IPR050834">
    <property type="entry name" value="Glycosyltransf_2"/>
</dbReference>
<name>A0A6J7Q022_9ZZZZ</name>
<evidence type="ECO:0000313" key="2">
    <source>
        <dbReference type="EMBL" id="CAB4835936.1"/>
    </source>
</evidence>
<organism evidence="3">
    <name type="scientific">freshwater metagenome</name>
    <dbReference type="NCBI Taxonomy" id="449393"/>
    <lineage>
        <taxon>unclassified sequences</taxon>
        <taxon>metagenomes</taxon>
        <taxon>ecological metagenomes</taxon>
    </lineage>
</organism>
<feature type="domain" description="Glycosyltransferase 2-like" evidence="1">
    <location>
        <begin position="116"/>
        <end position="228"/>
    </location>
</feature>
<reference evidence="3" key="1">
    <citation type="submission" date="2020-05" db="EMBL/GenBank/DDBJ databases">
        <authorList>
            <person name="Chiriac C."/>
            <person name="Salcher M."/>
            <person name="Ghai R."/>
            <person name="Kavagutti S V."/>
        </authorList>
    </citation>
    <scope>NUCLEOTIDE SEQUENCE</scope>
</reference>
<dbReference type="PANTHER" id="PTHR43685">
    <property type="entry name" value="GLYCOSYLTRANSFERASE"/>
    <property type="match status" value="1"/>
</dbReference>